<accession>A0A3N2DGX5</accession>
<proteinExistence type="inferred from homology"/>
<sequence length="445" mass="49923">MGIKHVDFIDFQTSYENYCNECRVSGELIKLDVPGELNMYVVSDHPGVNEVLKNEAGHMVHFADFFETMEKASETDQKIGEIFSRNLGNNSGMHLELRKDIRNHFNGGGVDQHIGYIRQTIADLVPALEAKAKANNGIVDLSKDFTMPLTFLVTAHILGLEFANDTEKKDATEWAGEAIQLINLIAPEEVKISALAAHDKLSSFILPQLRAFVEDEDSSKRDNCLFYDFAKKLRLDSEKELMVNYIELVNGLFQAGLGATGNFLALCLNLVLSGDEHNDAEEIKSYFLASERSDEEKREAIAEYIRVAQKQLGGMLPRFSKQGGPLMGHQIEPNSLIYMSFISANLDENAFAEPLKINPARTKIPAGLSRQQLSERRAKRQEKNVSFSYGEHMCPGRRIALTIIRHAMDELFALYPNMEAIDLNIQSELFGKPAEVTSFNIKLNN</sequence>
<dbReference type="SUPFAM" id="SSF48264">
    <property type="entry name" value="Cytochrome P450"/>
    <property type="match status" value="1"/>
</dbReference>
<dbReference type="GO" id="GO:0004497">
    <property type="term" value="F:monooxygenase activity"/>
    <property type="evidence" value="ECO:0007669"/>
    <property type="project" value="UniProtKB-KW"/>
</dbReference>
<keyword evidence="3" id="KW-0503">Monooxygenase</keyword>
<reference evidence="4 5" key="1">
    <citation type="submission" date="2018-11" db="EMBL/GenBank/DDBJ databases">
        <title>Genomic Encyclopedia of Type Strains, Phase IV (KMG-IV): sequencing the most valuable type-strain genomes for metagenomic binning, comparative biology and taxonomic classification.</title>
        <authorList>
            <person name="Goeker M."/>
        </authorList>
    </citation>
    <scope>NUCLEOTIDE SEQUENCE [LARGE SCALE GENOMIC DNA]</scope>
    <source>
        <strain evidence="4 5">DSM 100316</strain>
    </source>
</reference>
<organism evidence="4 5">
    <name type="scientific">Sinobacterium caligoides</name>
    <dbReference type="NCBI Taxonomy" id="933926"/>
    <lineage>
        <taxon>Bacteria</taxon>
        <taxon>Pseudomonadati</taxon>
        <taxon>Pseudomonadota</taxon>
        <taxon>Gammaproteobacteria</taxon>
        <taxon>Cellvibrionales</taxon>
        <taxon>Spongiibacteraceae</taxon>
        <taxon>Sinobacterium</taxon>
    </lineage>
</organism>
<keyword evidence="5" id="KW-1185">Reference proteome</keyword>
<dbReference type="Pfam" id="PF00067">
    <property type="entry name" value="p450"/>
    <property type="match status" value="1"/>
</dbReference>
<keyword evidence="3" id="KW-0560">Oxidoreductase</keyword>
<evidence type="ECO:0000313" key="4">
    <source>
        <dbReference type="EMBL" id="ROR99057.1"/>
    </source>
</evidence>
<evidence type="ECO:0000256" key="3">
    <source>
        <dbReference type="RuleBase" id="RU000461"/>
    </source>
</evidence>
<dbReference type="InterPro" id="IPR017972">
    <property type="entry name" value="Cyt_P450_CS"/>
</dbReference>
<comment type="similarity">
    <text evidence="2 3">Belongs to the cytochrome P450 family.</text>
</comment>
<dbReference type="GO" id="GO:0005506">
    <property type="term" value="F:iron ion binding"/>
    <property type="evidence" value="ECO:0007669"/>
    <property type="project" value="InterPro"/>
</dbReference>
<dbReference type="PANTHER" id="PTHR46696:SF1">
    <property type="entry name" value="CYTOCHROME P450 YJIB-RELATED"/>
    <property type="match status" value="1"/>
</dbReference>
<dbReference type="CDD" id="cd00302">
    <property type="entry name" value="cytochrome_P450"/>
    <property type="match status" value="1"/>
</dbReference>
<dbReference type="Gene3D" id="1.10.630.10">
    <property type="entry name" value="Cytochrome P450"/>
    <property type="match status" value="1"/>
</dbReference>
<dbReference type="AlphaFoldDB" id="A0A3N2DGX5"/>
<keyword evidence="3" id="KW-0408">Iron</keyword>
<dbReference type="Proteomes" id="UP000275394">
    <property type="component" value="Unassembled WGS sequence"/>
</dbReference>
<evidence type="ECO:0000256" key="1">
    <source>
        <dbReference type="ARBA" id="ARBA00001971"/>
    </source>
</evidence>
<dbReference type="EMBL" id="RKHR01000006">
    <property type="protein sequence ID" value="ROR99057.1"/>
    <property type="molecule type" value="Genomic_DNA"/>
</dbReference>
<keyword evidence="3" id="KW-0479">Metal-binding</keyword>
<keyword evidence="3" id="KW-0349">Heme</keyword>
<comment type="caution">
    <text evidence="4">The sequence shown here is derived from an EMBL/GenBank/DDBJ whole genome shotgun (WGS) entry which is preliminary data.</text>
</comment>
<gene>
    <name evidence="4" type="ORF">EDC56_3297</name>
</gene>
<comment type="cofactor">
    <cofactor evidence="1">
        <name>heme</name>
        <dbReference type="ChEBI" id="CHEBI:30413"/>
    </cofactor>
</comment>
<dbReference type="InterPro" id="IPR001128">
    <property type="entry name" value="Cyt_P450"/>
</dbReference>
<dbReference type="GO" id="GO:0016705">
    <property type="term" value="F:oxidoreductase activity, acting on paired donors, with incorporation or reduction of molecular oxygen"/>
    <property type="evidence" value="ECO:0007669"/>
    <property type="project" value="InterPro"/>
</dbReference>
<dbReference type="RefSeq" id="WP_123713620.1">
    <property type="nucleotide sequence ID" value="NZ_RKHR01000006.1"/>
</dbReference>
<dbReference type="InterPro" id="IPR036396">
    <property type="entry name" value="Cyt_P450_sf"/>
</dbReference>
<dbReference type="PROSITE" id="PS00086">
    <property type="entry name" value="CYTOCHROME_P450"/>
    <property type="match status" value="1"/>
</dbReference>
<name>A0A3N2DGX5_9GAMM</name>
<evidence type="ECO:0000313" key="5">
    <source>
        <dbReference type="Proteomes" id="UP000275394"/>
    </source>
</evidence>
<dbReference type="PANTHER" id="PTHR46696">
    <property type="entry name" value="P450, PUTATIVE (EUROFUNG)-RELATED"/>
    <property type="match status" value="1"/>
</dbReference>
<dbReference type="GO" id="GO:0020037">
    <property type="term" value="F:heme binding"/>
    <property type="evidence" value="ECO:0007669"/>
    <property type="project" value="InterPro"/>
</dbReference>
<dbReference type="OrthoDB" id="7052847at2"/>
<protein>
    <submittedName>
        <fullName evidence="4">Cytochrome P450</fullName>
    </submittedName>
</protein>
<evidence type="ECO:0000256" key="2">
    <source>
        <dbReference type="ARBA" id="ARBA00010617"/>
    </source>
</evidence>